<feature type="transmembrane region" description="Helical" evidence="1">
    <location>
        <begin position="12"/>
        <end position="37"/>
    </location>
</feature>
<evidence type="ECO:0000313" key="3">
    <source>
        <dbReference type="EMBL" id="MBF1674157.1"/>
    </source>
</evidence>
<reference evidence="4" key="2">
    <citation type="submission" date="2017-09" db="EMBL/GenBank/DDBJ databases">
        <title>FDA dAtabase for Regulatory Grade micrObial Sequences (FDA-ARGOS): Supporting development and validation of Infectious Disease Dx tests.</title>
        <authorList>
            <person name="Minogue T."/>
            <person name="Wolcott M."/>
            <person name="Wasieloski L."/>
            <person name="Aguilar W."/>
            <person name="Moore D."/>
            <person name="Tallon L."/>
            <person name="Sadzewicz L."/>
            <person name="Ott S."/>
            <person name="Zhao X."/>
            <person name="Nagaraj S."/>
            <person name="Vavikolanu K."/>
            <person name="Aluvathingal J."/>
            <person name="Nadendla S."/>
            <person name="Sichtig H."/>
        </authorList>
    </citation>
    <scope>NUCLEOTIDE SEQUENCE [LARGE SCALE GENOMIC DNA]</scope>
    <source>
        <strain evidence="4">FDAARGOS_369</strain>
    </source>
</reference>
<dbReference type="OMA" id="SFGIHIF"/>
<keyword evidence="1" id="KW-1133">Transmembrane helix</keyword>
<dbReference type="Proteomes" id="UP000218628">
    <property type="component" value="Chromosome"/>
</dbReference>
<organism evidence="2 4">
    <name type="scientific">Rothia mucilaginosa</name>
    <dbReference type="NCBI Taxonomy" id="43675"/>
    <lineage>
        <taxon>Bacteria</taxon>
        <taxon>Bacillati</taxon>
        <taxon>Actinomycetota</taxon>
        <taxon>Actinomycetes</taxon>
        <taxon>Micrococcales</taxon>
        <taxon>Micrococcaceae</taxon>
        <taxon>Rothia</taxon>
    </lineage>
</organism>
<dbReference type="EMBL" id="CP023510">
    <property type="protein sequence ID" value="ATF63151.1"/>
    <property type="molecule type" value="Genomic_DNA"/>
</dbReference>
<protein>
    <submittedName>
        <fullName evidence="2">Uncharacterized protein</fullName>
    </submittedName>
</protein>
<dbReference type="AlphaFoldDB" id="A0A291DF38"/>
<proteinExistence type="predicted"/>
<reference evidence="2" key="1">
    <citation type="submission" date="2017-09" db="EMBL/GenBank/DDBJ databases">
        <title>FDA dAtabase for Regulatory Grade micrObial Sequences (FDA-ARGOS): Supporting development and validation of Infectious Disease Dx tests.</title>
        <authorList>
            <person name="Campos J."/>
            <person name="Goldberg B."/>
            <person name="Tallon L."/>
            <person name="Sadzewicz L."/>
            <person name="Ott S."/>
            <person name="Zhao X."/>
            <person name="Nagaraj S."/>
            <person name="Vavikolanu K."/>
            <person name="Aluvathingal J."/>
            <person name="Nadendla S."/>
            <person name="Geyer C."/>
            <person name="Nandy P."/>
            <person name="Hobson J."/>
            <person name="Sichtig H."/>
        </authorList>
    </citation>
    <scope>NUCLEOTIDE SEQUENCE</scope>
    <source>
        <strain evidence="2">FDAARGOS_369</strain>
    </source>
</reference>
<gene>
    <name evidence="2" type="ORF">CO690_05450</name>
    <name evidence="3" type="ORF">HXO65_08155</name>
</gene>
<name>A0A291DF38_9MICC</name>
<dbReference type="EMBL" id="JABZXS010000180">
    <property type="protein sequence ID" value="MBF1674157.1"/>
    <property type="molecule type" value="Genomic_DNA"/>
</dbReference>
<dbReference type="Proteomes" id="UP000785653">
    <property type="component" value="Unassembled WGS sequence"/>
</dbReference>
<evidence type="ECO:0000313" key="2">
    <source>
        <dbReference type="EMBL" id="ATF63151.1"/>
    </source>
</evidence>
<keyword evidence="1" id="KW-0472">Membrane</keyword>
<evidence type="ECO:0000313" key="4">
    <source>
        <dbReference type="Proteomes" id="UP000218628"/>
    </source>
</evidence>
<dbReference type="RefSeq" id="WP_012902637.1">
    <property type="nucleotide sequence ID" value="NZ_CBDEIT010000124.1"/>
</dbReference>
<keyword evidence="1" id="KW-0812">Transmembrane</keyword>
<feature type="transmembrane region" description="Helical" evidence="1">
    <location>
        <begin position="57"/>
        <end position="81"/>
    </location>
</feature>
<sequence length="101" mass="10780">MEYLMDIVNKVIPVLIAGLFFGAGLPALYALGLRMLAGRTEYTADGKLVEIEPPGTAAKIAAFCIFAIIVAIVIIGILWVAKDFIDHTFGWNIFGVTGGGH</sequence>
<evidence type="ECO:0000256" key="1">
    <source>
        <dbReference type="SAM" id="Phobius"/>
    </source>
</evidence>
<reference evidence="3" key="3">
    <citation type="submission" date="2020-04" db="EMBL/GenBank/DDBJ databases">
        <title>Deep metagenomics examines the oral microbiome during advanced dental caries in children, revealing novel taxa and co-occurrences with host molecules.</title>
        <authorList>
            <person name="Baker J.L."/>
            <person name="Morton J.T."/>
            <person name="Dinis M."/>
            <person name="Alvarez R."/>
            <person name="Tran N.C."/>
            <person name="Knight R."/>
            <person name="Edlund A."/>
        </authorList>
    </citation>
    <scope>NUCLEOTIDE SEQUENCE</scope>
    <source>
        <strain evidence="3">JCVI_47_bin.3</strain>
    </source>
</reference>
<accession>A0A291DF38</accession>